<sequence>MGKSVDMIMLQHASAFLLGAAVLLVCIAFYRSKIIIGGHERSLETFALINATEANSNNIACEKKEVASFDDRFISRAAEVLNQTMVQNATAVEEAPFPDLLPLLERVATIDKTVIITSVNEAWATPNSLLDIFLEGFHIGEGIEYLLNHLIVVTLDPNALNHCTAVHPHCYLLPVDGKNFTEEKVFMSGDYIDLVWTKVKLQRRILELGYNFLFTDVDILWMRNPFKHITVYADLTTSSDKFLGDPDYIQNFPNTGFIFVKSTEKTIEMMNYWLDARSRYSPDHEQNIFNFIKADLANKLRVKIQYIDTSYCGGFCNHGNDLNKICTMHANCCGGLRAKLHDLRKIIEDWKFYMALPIEEERNMVHMECSGDMRDSVNMLQPGTRFLLAAAAAFVCITIYRSNIVYSGYEKYATQANSVSKETEVASFDDLLTSAEDVNQTMVPIATPIEEESFPDLLPLLKRVATDDKTVIITSVNEAWAKPNSLLDIFLEGFRIGEGIEHLLNHVIVVTLDLNALNHCSAVHPHCYLLTVDGMNFTSEKVFMSNDYINLVWIKVKLQKRILELGYNFLFTDVDILWLRNPFRHITVYADLTTSSDVFFGDPDNINNFPNTGFIYVKPTQKAIEMMNYWLDARDRNPPNHEQHIFNLIKADLVEQLKVKIQYIDTAYCGGFCNHGNDLNKICTMHANCCIGLQAKLHDLRKVIEDWKFYTALPIEERKKGWFTWRVQGLCMH</sequence>
<proteinExistence type="predicted"/>
<dbReference type="Proteomes" id="UP001210211">
    <property type="component" value="Unassembled WGS sequence"/>
</dbReference>
<dbReference type="PANTHER" id="PTHR46038:SF13">
    <property type="entry name" value="GLYCOSYLTRANSFERASE"/>
    <property type="match status" value="1"/>
</dbReference>
<accession>A0AAD6A3N5</accession>
<dbReference type="PANTHER" id="PTHR46038">
    <property type="entry name" value="EXPRESSED PROTEIN-RELATED"/>
    <property type="match status" value="1"/>
</dbReference>
<comment type="caution">
    <text evidence="2">The sequence shown here is derived from an EMBL/GenBank/DDBJ whole genome shotgun (WGS) entry which is preliminary data.</text>
</comment>
<dbReference type="InterPro" id="IPR005069">
    <property type="entry name" value="Nucl-diP-sugar_transferase"/>
</dbReference>
<dbReference type="InterPro" id="IPR044821">
    <property type="entry name" value="At1g28695/At4g15970-like"/>
</dbReference>
<evidence type="ECO:0000259" key="1">
    <source>
        <dbReference type="Pfam" id="PF03407"/>
    </source>
</evidence>
<reference evidence="2 3" key="1">
    <citation type="journal article" date="2022" name="Cell">
        <title>Repeat-based holocentromeres influence genome architecture and karyotype evolution.</title>
        <authorList>
            <person name="Hofstatter P.G."/>
            <person name="Thangavel G."/>
            <person name="Lux T."/>
            <person name="Neumann P."/>
            <person name="Vondrak T."/>
            <person name="Novak P."/>
            <person name="Zhang M."/>
            <person name="Costa L."/>
            <person name="Castellani M."/>
            <person name="Scott A."/>
            <person name="Toegelov H."/>
            <person name="Fuchs J."/>
            <person name="Mata-Sucre Y."/>
            <person name="Dias Y."/>
            <person name="Vanzela A.L.L."/>
            <person name="Huettel B."/>
            <person name="Almeida C.C.S."/>
            <person name="Simkova H."/>
            <person name="Souza G."/>
            <person name="Pedrosa-Harand A."/>
            <person name="Macas J."/>
            <person name="Mayer K.F.X."/>
            <person name="Houben A."/>
            <person name="Marques A."/>
        </authorList>
    </citation>
    <scope>NUCLEOTIDE SEQUENCE [LARGE SCALE GENOMIC DNA]</scope>
    <source>
        <strain evidence="2">RhyTen1mFocal</strain>
    </source>
</reference>
<organism evidence="2 3">
    <name type="scientific">Rhynchospora tenuis</name>
    <dbReference type="NCBI Taxonomy" id="198213"/>
    <lineage>
        <taxon>Eukaryota</taxon>
        <taxon>Viridiplantae</taxon>
        <taxon>Streptophyta</taxon>
        <taxon>Embryophyta</taxon>
        <taxon>Tracheophyta</taxon>
        <taxon>Spermatophyta</taxon>
        <taxon>Magnoliopsida</taxon>
        <taxon>Liliopsida</taxon>
        <taxon>Poales</taxon>
        <taxon>Cyperaceae</taxon>
        <taxon>Cyperoideae</taxon>
        <taxon>Rhynchosporeae</taxon>
        <taxon>Rhynchospora</taxon>
    </lineage>
</organism>
<evidence type="ECO:0000313" key="2">
    <source>
        <dbReference type="EMBL" id="KAJ3709141.1"/>
    </source>
</evidence>
<gene>
    <name evidence="2" type="ORF">LUZ61_012846</name>
</gene>
<keyword evidence="3" id="KW-1185">Reference proteome</keyword>
<dbReference type="AlphaFoldDB" id="A0AAD6A3N5"/>
<dbReference type="EMBL" id="JAMRDG010000001">
    <property type="protein sequence ID" value="KAJ3709141.1"/>
    <property type="molecule type" value="Genomic_DNA"/>
</dbReference>
<feature type="domain" description="Nucleotide-diphospho-sugar transferase" evidence="1">
    <location>
        <begin position="502"/>
        <end position="700"/>
    </location>
</feature>
<name>A0AAD6A3N5_9POAL</name>
<feature type="domain" description="Nucleotide-diphospho-sugar transferase" evidence="1">
    <location>
        <begin position="146"/>
        <end position="343"/>
    </location>
</feature>
<dbReference type="Pfam" id="PF03407">
    <property type="entry name" value="Nucleotid_trans"/>
    <property type="match status" value="2"/>
</dbReference>
<evidence type="ECO:0000313" key="3">
    <source>
        <dbReference type="Proteomes" id="UP001210211"/>
    </source>
</evidence>
<protein>
    <recommendedName>
        <fullName evidence="1">Nucleotide-diphospho-sugar transferase domain-containing protein</fullName>
    </recommendedName>
</protein>